<evidence type="ECO:0000256" key="6">
    <source>
        <dbReference type="NCBIfam" id="TIGR00152"/>
    </source>
</evidence>
<dbReference type="Proteomes" id="UP000517759">
    <property type="component" value="Unassembled WGS sequence"/>
</dbReference>
<protein>
    <recommendedName>
        <fullName evidence="5 6">Dephospho-CoA kinase</fullName>
        <ecNumber evidence="5 6">2.7.1.24</ecNumber>
    </recommendedName>
    <alternativeName>
        <fullName evidence="5">Dephosphocoenzyme A kinase</fullName>
    </alternativeName>
</protein>
<dbReference type="HAMAP" id="MF_00376">
    <property type="entry name" value="Dephospho_CoA_kinase"/>
    <property type="match status" value="1"/>
</dbReference>
<dbReference type="GO" id="GO:0005737">
    <property type="term" value="C:cytoplasm"/>
    <property type="evidence" value="ECO:0007669"/>
    <property type="project" value="UniProtKB-SubCell"/>
</dbReference>
<evidence type="ECO:0000256" key="2">
    <source>
        <dbReference type="ARBA" id="ARBA00022741"/>
    </source>
</evidence>
<evidence type="ECO:0000256" key="5">
    <source>
        <dbReference type="HAMAP-Rule" id="MF_00376"/>
    </source>
</evidence>
<dbReference type="InterPro" id="IPR027417">
    <property type="entry name" value="P-loop_NTPase"/>
</dbReference>
<evidence type="ECO:0000313" key="8">
    <source>
        <dbReference type="Proteomes" id="UP000517759"/>
    </source>
</evidence>
<dbReference type="InterPro" id="IPR001977">
    <property type="entry name" value="Depp_CoAkinase"/>
</dbReference>
<keyword evidence="5 7" id="KW-0418">Kinase</keyword>
<gene>
    <name evidence="5" type="primary">coaE</name>
    <name evidence="7" type="ORF">GGR33_000120</name>
</gene>
<dbReference type="NCBIfam" id="TIGR00152">
    <property type="entry name" value="dephospho-CoA kinase"/>
    <property type="match status" value="1"/>
</dbReference>
<reference evidence="7 8" key="1">
    <citation type="submission" date="2020-08" db="EMBL/GenBank/DDBJ databases">
        <title>Genomic Encyclopedia of Type Strains, Phase IV (KMG-IV): sequencing the most valuable type-strain genomes for metagenomic binning, comparative biology and taxonomic classification.</title>
        <authorList>
            <person name="Goeker M."/>
        </authorList>
    </citation>
    <scope>NUCLEOTIDE SEQUENCE [LARGE SCALE GENOMIC DNA]</scope>
    <source>
        <strain evidence="7 8">DSM 24105</strain>
    </source>
</reference>
<evidence type="ECO:0000256" key="4">
    <source>
        <dbReference type="ARBA" id="ARBA00022993"/>
    </source>
</evidence>
<dbReference type="Pfam" id="PF01121">
    <property type="entry name" value="CoaE"/>
    <property type="match status" value="1"/>
</dbReference>
<accession>A0A7W6ACD5</accession>
<name>A0A7W6ACD5_9HYPH</name>
<dbReference type="Gene3D" id="3.40.50.300">
    <property type="entry name" value="P-loop containing nucleotide triphosphate hydrolases"/>
    <property type="match status" value="1"/>
</dbReference>
<dbReference type="RefSeq" id="WP_183501450.1">
    <property type="nucleotide sequence ID" value="NZ_BSPG01000005.1"/>
</dbReference>
<comment type="function">
    <text evidence="5">Catalyzes the phosphorylation of the 3'-hydroxyl group of dephosphocoenzyme A to form coenzyme A.</text>
</comment>
<comment type="catalytic activity">
    <reaction evidence="5">
        <text>3'-dephospho-CoA + ATP = ADP + CoA + H(+)</text>
        <dbReference type="Rhea" id="RHEA:18245"/>
        <dbReference type="ChEBI" id="CHEBI:15378"/>
        <dbReference type="ChEBI" id="CHEBI:30616"/>
        <dbReference type="ChEBI" id="CHEBI:57287"/>
        <dbReference type="ChEBI" id="CHEBI:57328"/>
        <dbReference type="ChEBI" id="CHEBI:456216"/>
        <dbReference type="EC" id="2.7.1.24"/>
    </reaction>
</comment>
<dbReference type="SUPFAM" id="SSF52540">
    <property type="entry name" value="P-loop containing nucleoside triphosphate hydrolases"/>
    <property type="match status" value="1"/>
</dbReference>
<keyword evidence="2 5" id="KW-0547">Nucleotide-binding</keyword>
<comment type="pathway">
    <text evidence="5">Cofactor biosynthesis; coenzyme A biosynthesis; CoA from (R)-pantothenate: step 5/5.</text>
</comment>
<evidence type="ECO:0000256" key="1">
    <source>
        <dbReference type="ARBA" id="ARBA00009018"/>
    </source>
</evidence>
<comment type="subcellular location">
    <subcellularLocation>
        <location evidence="5">Cytoplasm</location>
    </subcellularLocation>
</comment>
<keyword evidence="4 5" id="KW-0173">Coenzyme A biosynthesis</keyword>
<dbReference type="EC" id="2.7.1.24" evidence="5 6"/>
<keyword evidence="3 5" id="KW-0067">ATP-binding</keyword>
<dbReference type="GO" id="GO:0015937">
    <property type="term" value="P:coenzyme A biosynthetic process"/>
    <property type="evidence" value="ECO:0007669"/>
    <property type="project" value="UniProtKB-UniRule"/>
</dbReference>
<comment type="similarity">
    <text evidence="1 5">Belongs to the CoaE family.</text>
</comment>
<dbReference type="EMBL" id="JACIDN010000001">
    <property type="protein sequence ID" value="MBB3900640.1"/>
    <property type="molecule type" value="Genomic_DNA"/>
</dbReference>
<dbReference type="PANTHER" id="PTHR10695">
    <property type="entry name" value="DEPHOSPHO-COA KINASE-RELATED"/>
    <property type="match status" value="1"/>
</dbReference>
<keyword evidence="5 7" id="KW-0808">Transferase</keyword>
<dbReference type="AlphaFoldDB" id="A0A7W6ACD5"/>
<evidence type="ECO:0000256" key="3">
    <source>
        <dbReference type="ARBA" id="ARBA00022840"/>
    </source>
</evidence>
<evidence type="ECO:0000313" key="7">
    <source>
        <dbReference type="EMBL" id="MBB3900640.1"/>
    </source>
</evidence>
<sequence>MSEPGRDQSRVVLGLTGSIGMGKSATAGLFAKHGIPVYDADAAVHRLYAAGGAVAQAIGKTFPGSLKPDGAVDRDQLRQIILDQPDALRRLEALVHPLVRNENRAFLEQHANASLVVLDVPLLFETGADKRCDAVLVVSAPSEVQRARVLARPGMTQAAFDTIIAKQMPDAEKRFRADIVIDTSLGFAHAEAEIVALIARLTDSG</sequence>
<dbReference type="GO" id="GO:0004140">
    <property type="term" value="F:dephospho-CoA kinase activity"/>
    <property type="evidence" value="ECO:0007669"/>
    <property type="project" value="UniProtKB-UniRule"/>
</dbReference>
<proteinExistence type="inferred from homology"/>
<dbReference type="UniPathway" id="UPA00241">
    <property type="reaction ID" value="UER00356"/>
</dbReference>
<feature type="binding site" evidence="5">
    <location>
        <begin position="20"/>
        <end position="25"/>
    </location>
    <ligand>
        <name>ATP</name>
        <dbReference type="ChEBI" id="CHEBI:30616"/>
    </ligand>
</feature>
<comment type="caution">
    <text evidence="7">The sequence shown here is derived from an EMBL/GenBank/DDBJ whole genome shotgun (WGS) entry which is preliminary data.</text>
</comment>
<dbReference type="CDD" id="cd02022">
    <property type="entry name" value="DPCK"/>
    <property type="match status" value="1"/>
</dbReference>
<dbReference type="GO" id="GO:0005524">
    <property type="term" value="F:ATP binding"/>
    <property type="evidence" value="ECO:0007669"/>
    <property type="project" value="UniProtKB-UniRule"/>
</dbReference>
<keyword evidence="5" id="KW-0963">Cytoplasm</keyword>
<organism evidence="7 8">
    <name type="scientific">Methylobacterium brachythecii</name>
    <dbReference type="NCBI Taxonomy" id="1176177"/>
    <lineage>
        <taxon>Bacteria</taxon>
        <taxon>Pseudomonadati</taxon>
        <taxon>Pseudomonadota</taxon>
        <taxon>Alphaproteobacteria</taxon>
        <taxon>Hyphomicrobiales</taxon>
        <taxon>Methylobacteriaceae</taxon>
        <taxon>Methylobacterium</taxon>
    </lineage>
</organism>
<dbReference type="PROSITE" id="PS51219">
    <property type="entry name" value="DPCK"/>
    <property type="match status" value="1"/>
</dbReference>
<dbReference type="PANTHER" id="PTHR10695:SF46">
    <property type="entry name" value="BIFUNCTIONAL COENZYME A SYNTHASE-RELATED"/>
    <property type="match status" value="1"/>
</dbReference>